<gene>
    <name evidence="2" type="primary">84</name>
    <name evidence="2" type="ORF">SEA_YORKONYX_84</name>
</gene>
<protein>
    <submittedName>
        <fullName evidence="2">DNA methylase</fullName>
    </submittedName>
</protein>
<dbReference type="GeneID" id="63026300"/>
<accession>A0A7G8LMD3</accession>
<proteinExistence type="predicted"/>
<keyword evidence="2" id="KW-0489">Methyltransferase</keyword>
<feature type="region of interest" description="Disordered" evidence="1">
    <location>
        <begin position="1"/>
        <end position="22"/>
    </location>
</feature>
<dbReference type="InterPro" id="IPR008593">
    <property type="entry name" value="Dam_MeTrfase"/>
</dbReference>
<dbReference type="GO" id="GO:0003677">
    <property type="term" value="F:DNA binding"/>
    <property type="evidence" value="ECO:0007669"/>
    <property type="project" value="InterPro"/>
</dbReference>
<reference evidence="2 3" key="1">
    <citation type="submission" date="2020-07" db="EMBL/GenBank/DDBJ databases">
        <authorList>
            <person name="Bortz R.L."/>
            <person name="Albanowski M.L."/>
            <person name="Bains A."/>
            <person name="Bellamkonda B.D."/>
            <person name="Forbes S.A."/>
            <person name="Garner G.K."/>
            <person name="Gay E.L."/>
            <person name="Kasibhatla N.P."/>
            <person name="Pedlow M.R."/>
            <person name="Riley H.L."/>
            <person name="Trexler J."/>
            <person name="Butela K.A."/>
            <person name="Garlena R.A."/>
            <person name="Russell D.A."/>
            <person name="Pope W.H."/>
            <person name="Jacobs-Sera D."/>
            <person name="Hatfull G.F."/>
        </authorList>
    </citation>
    <scope>NUCLEOTIDE SEQUENCE [LARGE SCALE GENOMIC DNA]</scope>
</reference>
<keyword evidence="3" id="KW-1185">Reference proteome</keyword>
<name>A0A7G8LMD3_9CAUD</name>
<dbReference type="GO" id="GO:0032259">
    <property type="term" value="P:methylation"/>
    <property type="evidence" value="ECO:0007669"/>
    <property type="project" value="UniProtKB-KW"/>
</dbReference>
<keyword evidence="2" id="KW-0808">Transferase</keyword>
<dbReference type="Pfam" id="PF05869">
    <property type="entry name" value="Dam"/>
    <property type="match status" value="1"/>
</dbReference>
<sequence length="185" mass="20461">MIIDADARRAMGSHHSASSGSDTWLTPRHILDALGTFDLDPCAAPDPERWPTARTHYTYRDDGLSSGWFGRVWCNPPYSQAWRWVDRLADHGNGIAILFARTETAQFAEQVWQRADGLLFLRGRLTFHEGDGRRGKGNAGAPSVLVAYGRRNAETLATCGLPGAFVPGWLNVHAPDDGQYLIDQL</sequence>
<evidence type="ECO:0000313" key="3">
    <source>
        <dbReference type="Proteomes" id="UP000515899"/>
    </source>
</evidence>
<dbReference type="GO" id="GO:0009007">
    <property type="term" value="F:site-specific DNA-methyltransferase (adenine-specific) activity"/>
    <property type="evidence" value="ECO:0007669"/>
    <property type="project" value="InterPro"/>
</dbReference>
<dbReference type="KEGG" id="vg:63026300"/>
<evidence type="ECO:0000256" key="1">
    <source>
        <dbReference type="SAM" id="MobiDB-lite"/>
    </source>
</evidence>
<organism evidence="2 3">
    <name type="scientific">Gordonia phage YorkOnyx</name>
    <dbReference type="NCBI Taxonomy" id="2762402"/>
    <lineage>
        <taxon>Viruses</taxon>
        <taxon>Duplodnaviria</taxon>
        <taxon>Heunggongvirae</taxon>
        <taxon>Uroviricota</taxon>
        <taxon>Caudoviricetes</taxon>
        <taxon>Stackebrandtviridae</taxon>
        <taxon>Schenleyvirinae</taxon>
        <taxon>Kroosvirus</taxon>
        <taxon>Kroosvirus yorkonyx</taxon>
    </lineage>
</organism>
<evidence type="ECO:0000313" key="2">
    <source>
        <dbReference type="EMBL" id="QNJ58405.1"/>
    </source>
</evidence>
<dbReference type="RefSeq" id="YP_010001793.1">
    <property type="nucleotide sequence ID" value="NC_053236.1"/>
</dbReference>
<dbReference type="GO" id="GO:0009307">
    <property type="term" value="P:DNA restriction-modification system"/>
    <property type="evidence" value="ECO:0007669"/>
    <property type="project" value="InterPro"/>
</dbReference>
<dbReference type="Proteomes" id="UP000515899">
    <property type="component" value="Segment"/>
</dbReference>
<dbReference type="EMBL" id="MT723941">
    <property type="protein sequence ID" value="QNJ58405.1"/>
    <property type="molecule type" value="Genomic_DNA"/>
</dbReference>